<comment type="caution">
    <text evidence="1">The sequence shown here is derived from an EMBL/GenBank/DDBJ whole genome shotgun (WGS) entry which is preliminary data.</text>
</comment>
<reference evidence="1 2" key="1">
    <citation type="submission" date="2020-08" db="EMBL/GenBank/DDBJ databases">
        <title>Genomic Encyclopedia of Type Strains, Phase IV (KMG-IV): sequencing the most valuable type-strain genomes for metagenomic binning, comparative biology and taxonomic classification.</title>
        <authorList>
            <person name="Goeker M."/>
        </authorList>
    </citation>
    <scope>NUCLEOTIDE SEQUENCE [LARGE SCALE GENOMIC DNA]</scope>
    <source>
        <strain evidence="1 2">DSM 17992</strain>
    </source>
</reference>
<dbReference type="EMBL" id="JACHFC010000009">
    <property type="protein sequence ID" value="MBB6208519.1"/>
    <property type="molecule type" value="Genomic_DNA"/>
</dbReference>
<proteinExistence type="predicted"/>
<keyword evidence="2" id="KW-1185">Reference proteome</keyword>
<evidence type="ECO:0000313" key="2">
    <source>
        <dbReference type="Proteomes" id="UP000575983"/>
    </source>
</evidence>
<evidence type="ECO:0000313" key="1">
    <source>
        <dbReference type="EMBL" id="MBB6208519.1"/>
    </source>
</evidence>
<organism evidence="1 2">
    <name type="scientific">Borreliella lanei</name>
    <dbReference type="NCBI Taxonomy" id="373540"/>
    <lineage>
        <taxon>Bacteria</taxon>
        <taxon>Pseudomonadati</taxon>
        <taxon>Spirochaetota</taxon>
        <taxon>Spirochaetia</taxon>
        <taxon>Spirochaetales</taxon>
        <taxon>Borreliaceae</taxon>
        <taxon>Borreliella</taxon>
    </lineage>
</organism>
<dbReference type="Proteomes" id="UP000575983">
    <property type="component" value="Unassembled WGS sequence"/>
</dbReference>
<dbReference type="AlphaFoldDB" id="A0A7X0DKV6"/>
<sequence length="31" mass="3828">MSLLKFNEYFKYRSVFNNYKELTTYLVVGFL</sequence>
<protein>
    <submittedName>
        <fullName evidence="1">Uncharacterized protein</fullName>
    </submittedName>
</protein>
<gene>
    <name evidence="1" type="ORF">HNQ06_001049</name>
</gene>
<name>A0A7X0DKV6_9SPIR</name>
<accession>A0A7X0DKV6</accession>